<gene>
    <name evidence="1" type="ORF">SDC9_183721</name>
</gene>
<sequence length="133" mass="14918">MPSTDEYPSISGFSKPLYPIMVDFILYRESITIRCANCCTFLPFCNESLILFSSDLCRSAFSKFLITSISFACNGIALFCAQKAESLLMGTESSLTLKKSLIFSILSFFSFARRTTSLYFTEAKCRLATTLPR</sequence>
<dbReference type="AlphaFoldDB" id="A0A645HKS3"/>
<evidence type="ECO:0000313" key="1">
    <source>
        <dbReference type="EMBL" id="MPN36213.1"/>
    </source>
</evidence>
<comment type="caution">
    <text evidence="1">The sequence shown here is derived from an EMBL/GenBank/DDBJ whole genome shotgun (WGS) entry which is preliminary data.</text>
</comment>
<proteinExistence type="predicted"/>
<organism evidence="1">
    <name type="scientific">bioreactor metagenome</name>
    <dbReference type="NCBI Taxonomy" id="1076179"/>
    <lineage>
        <taxon>unclassified sequences</taxon>
        <taxon>metagenomes</taxon>
        <taxon>ecological metagenomes</taxon>
    </lineage>
</organism>
<dbReference type="EMBL" id="VSSQ01090218">
    <property type="protein sequence ID" value="MPN36213.1"/>
    <property type="molecule type" value="Genomic_DNA"/>
</dbReference>
<name>A0A645HKS3_9ZZZZ</name>
<accession>A0A645HKS3</accession>
<protein>
    <submittedName>
        <fullName evidence="1">Uncharacterized protein</fullName>
    </submittedName>
</protein>
<reference evidence="1" key="1">
    <citation type="submission" date="2019-08" db="EMBL/GenBank/DDBJ databases">
        <authorList>
            <person name="Kucharzyk K."/>
            <person name="Murdoch R.W."/>
            <person name="Higgins S."/>
            <person name="Loffler F."/>
        </authorList>
    </citation>
    <scope>NUCLEOTIDE SEQUENCE</scope>
</reference>